<evidence type="ECO:0000256" key="7">
    <source>
        <dbReference type="SAM" id="Phobius"/>
    </source>
</evidence>
<evidence type="ECO:0000256" key="5">
    <source>
        <dbReference type="ARBA" id="ARBA00022777"/>
    </source>
</evidence>
<feature type="transmembrane region" description="Helical" evidence="7">
    <location>
        <begin position="21"/>
        <end position="44"/>
    </location>
</feature>
<gene>
    <name evidence="9" type="ORF">ACFFSY_06725</name>
</gene>
<protein>
    <submittedName>
        <fullName evidence="9">Sensor histidine kinase</fullName>
        <ecNumber evidence="9">2.7.13.3</ecNumber>
    </submittedName>
</protein>
<organism evidence="9 10">
    <name type="scientific">Paenibacillus aurantiacus</name>
    <dbReference type="NCBI Taxonomy" id="1936118"/>
    <lineage>
        <taxon>Bacteria</taxon>
        <taxon>Bacillati</taxon>
        <taxon>Bacillota</taxon>
        <taxon>Bacilli</taxon>
        <taxon>Bacillales</taxon>
        <taxon>Paenibacillaceae</taxon>
        <taxon>Paenibacillus</taxon>
    </lineage>
</organism>
<proteinExistence type="predicted"/>
<dbReference type="SMART" id="SM00304">
    <property type="entry name" value="HAMP"/>
    <property type="match status" value="1"/>
</dbReference>
<keyword evidence="7" id="KW-0812">Transmembrane</keyword>
<evidence type="ECO:0000313" key="9">
    <source>
        <dbReference type="EMBL" id="MFB9325615.1"/>
    </source>
</evidence>
<dbReference type="Gene3D" id="3.30.565.10">
    <property type="entry name" value="Histidine kinase-like ATPase, C-terminal domain"/>
    <property type="match status" value="1"/>
</dbReference>
<dbReference type="InterPro" id="IPR003660">
    <property type="entry name" value="HAMP_dom"/>
</dbReference>
<evidence type="ECO:0000259" key="8">
    <source>
        <dbReference type="PROSITE" id="PS50885"/>
    </source>
</evidence>
<dbReference type="RefSeq" id="WP_377491795.1">
    <property type="nucleotide sequence ID" value="NZ_JBHMDO010000012.1"/>
</dbReference>
<evidence type="ECO:0000256" key="6">
    <source>
        <dbReference type="ARBA" id="ARBA00023136"/>
    </source>
</evidence>
<dbReference type="Pfam" id="PF02518">
    <property type="entry name" value="HATPase_c"/>
    <property type="match status" value="1"/>
</dbReference>
<dbReference type="Gene3D" id="6.10.340.10">
    <property type="match status" value="1"/>
</dbReference>
<evidence type="ECO:0000256" key="2">
    <source>
        <dbReference type="ARBA" id="ARBA00022475"/>
    </source>
</evidence>
<feature type="transmembrane region" description="Helical" evidence="7">
    <location>
        <begin position="304"/>
        <end position="327"/>
    </location>
</feature>
<dbReference type="CDD" id="cd06225">
    <property type="entry name" value="HAMP"/>
    <property type="match status" value="1"/>
</dbReference>
<dbReference type="EMBL" id="JBHMDO010000012">
    <property type="protein sequence ID" value="MFB9325615.1"/>
    <property type="molecule type" value="Genomic_DNA"/>
</dbReference>
<keyword evidence="7" id="KW-1133">Transmembrane helix</keyword>
<dbReference type="InterPro" id="IPR036890">
    <property type="entry name" value="HATPase_C_sf"/>
</dbReference>
<dbReference type="Pfam" id="PF00672">
    <property type="entry name" value="HAMP"/>
    <property type="match status" value="1"/>
</dbReference>
<evidence type="ECO:0000256" key="4">
    <source>
        <dbReference type="ARBA" id="ARBA00022679"/>
    </source>
</evidence>
<keyword evidence="5 9" id="KW-0418">Kinase</keyword>
<dbReference type="InterPro" id="IPR050640">
    <property type="entry name" value="Bact_2-comp_sensor_kinase"/>
</dbReference>
<evidence type="ECO:0000256" key="3">
    <source>
        <dbReference type="ARBA" id="ARBA00022553"/>
    </source>
</evidence>
<dbReference type="GO" id="GO:0004673">
    <property type="term" value="F:protein histidine kinase activity"/>
    <property type="evidence" value="ECO:0007669"/>
    <property type="project" value="UniProtKB-EC"/>
</dbReference>
<dbReference type="SMART" id="SM00387">
    <property type="entry name" value="HATPase_c"/>
    <property type="match status" value="1"/>
</dbReference>
<keyword evidence="6 7" id="KW-0472">Membrane</keyword>
<keyword evidence="10" id="KW-1185">Reference proteome</keyword>
<dbReference type="Proteomes" id="UP001589747">
    <property type="component" value="Unassembled WGS sequence"/>
</dbReference>
<dbReference type="PROSITE" id="PS50885">
    <property type="entry name" value="HAMP"/>
    <property type="match status" value="1"/>
</dbReference>
<feature type="domain" description="HAMP" evidence="8">
    <location>
        <begin position="329"/>
        <end position="381"/>
    </location>
</feature>
<dbReference type="SUPFAM" id="SSF55874">
    <property type="entry name" value="ATPase domain of HSP90 chaperone/DNA topoisomerase II/histidine kinase"/>
    <property type="match status" value="1"/>
</dbReference>
<reference evidence="9 10" key="1">
    <citation type="submission" date="2024-09" db="EMBL/GenBank/DDBJ databases">
        <authorList>
            <person name="Sun Q."/>
            <person name="Mori K."/>
        </authorList>
    </citation>
    <scope>NUCLEOTIDE SEQUENCE [LARGE SCALE GENOMIC DNA]</scope>
    <source>
        <strain evidence="9 10">TISTR 2452</strain>
    </source>
</reference>
<dbReference type="SUPFAM" id="SSF158472">
    <property type="entry name" value="HAMP domain-like"/>
    <property type="match status" value="1"/>
</dbReference>
<dbReference type="InterPro" id="IPR010559">
    <property type="entry name" value="Sig_transdc_His_kin_internal"/>
</dbReference>
<dbReference type="PANTHER" id="PTHR34220">
    <property type="entry name" value="SENSOR HISTIDINE KINASE YPDA"/>
    <property type="match status" value="1"/>
</dbReference>
<evidence type="ECO:0000313" key="10">
    <source>
        <dbReference type="Proteomes" id="UP001589747"/>
    </source>
</evidence>
<comment type="caution">
    <text evidence="9">The sequence shown here is derived from an EMBL/GenBank/DDBJ whole genome shotgun (WGS) entry which is preliminary data.</text>
</comment>
<comment type="subcellular location">
    <subcellularLocation>
        <location evidence="1">Cell membrane</location>
        <topology evidence="1">Multi-pass membrane protein</topology>
    </subcellularLocation>
</comment>
<sequence>MSKPLIRQRFRFFRSTHIRSKILISNLLLISLMAVSIGSLAIYATRYYTEVQTKDLTLQLVHQASDKIEYRAKAFVGTSVELLMHEELRQMVAGGSGEAASNDARNRMRINALLSEFAHNNPFLNAVLVRSTDGVVYWWSGANGAAGQLSEREAADLASVAASLLAKAAPNLMWADSPRGGDEMMFVRDYIDVDAVNRSSGTLVFLLDSEYFWDLDRQQSLIQQTNMAILNDAGAFITGGTSPHLREAADRSSRLREGGLAFADSRVRELGGESYLVTQERRSDGGWTVVCLIPTSMLFGKIRILQLVIAIVALGAILLSALVAVYLSDSTTRGIKLLERTMRRVEDGDFGIRIQPLGTDEAGILAIRFNAMLERIEELITTVYKVRLEKQQAEFSVLLAQINPHFLYNTLGTIRWYARMKQQPELERMLASLIGLLKSSVRRTSETRTLGEELADIRSYIELQKIGYGDAFEVRYDIGDELQTCGVLYLTLQPLVENAILHGLEISKGGGCITIAGRADGDDVVLTVSDNGIGIPLEKLASLLEGPESRGGYPGLHSIGVRGVHERLRLYYGEPYGLSFRSAPGHGTEAFVRMPRIQVTEGAMTVAASDDRGR</sequence>
<dbReference type="PANTHER" id="PTHR34220:SF7">
    <property type="entry name" value="SENSOR HISTIDINE KINASE YPDA"/>
    <property type="match status" value="1"/>
</dbReference>
<evidence type="ECO:0000256" key="1">
    <source>
        <dbReference type="ARBA" id="ARBA00004651"/>
    </source>
</evidence>
<name>A0ABV5KK56_9BACL</name>
<dbReference type="EC" id="2.7.13.3" evidence="9"/>
<keyword evidence="4 9" id="KW-0808">Transferase</keyword>
<accession>A0ABV5KK56</accession>
<dbReference type="InterPro" id="IPR003594">
    <property type="entry name" value="HATPase_dom"/>
</dbReference>
<keyword evidence="2" id="KW-1003">Cell membrane</keyword>
<dbReference type="Pfam" id="PF06580">
    <property type="entry name" value="His_kinase"/>
    <property type="match status" value="1"/>
</dbReference>
<keyword evidence="3" id="KW-0597">Phosphoprotein</keyword>